<evidence type="ECO:0000256" key="6">
    <source>
        <dbReference type="ARBA" id="ARBA00022801"/>
    </source>
</evidence>
<feature type="region of interest" description="Disordered" evidence="8">
    <location>
        <begin position="454"/>
        <end position="547"/>
    </location>
</feature>
<dbReference type="SUPFAM" id="SSF54001">
    <property type="entry name" value="Cysteine proteinases"/>
    <property type="match status" value="1"/>
</dbReference>
<feature type="compositionally biased region" description="Polar residues" evidence="8">
    <location>
        <begin position="77"/>
        <end position="104"/>
    </location>
</feature>
<feature type="compositionally biased region" description="Basic and acidic residues" evidence="8">
    <location>
        <begin position="457"/>
        <end position="480"/>
    </location>
</feature>
<reference evidence="10" key="1">
    <citation type="submission" date="2023-02" db="EMBL/GenBank/DDBJ databases">
        <title>Identification and recombinant expression of a fungal hydrolase from Papiliotrema laurentii that hydrolyzes apple cutin and clears colloidal polyester polyurethane.</title>
        <authorList>
            <consortium name="DOE Joint Genome Institute"/>
            <person name="Roman V.A."/>
            <person name="Bojanowski C."/>
            <person name="Crable B.R."/>
            <person name="Wagner D.N."/>
            <person name="Hung C.S."/>
            <person name="Nadeau L.J."/>
            <person name="Schratz L."/>
            <person name="Haridas S."/>
            <person name="Pangilinan J."/>
            <person name="Lipzen A."/>
            <person name="Na H."/>
            <person name="Yan M."/>
            <person name="Ng V."/>
            <person name="Grigoriev I.V."/>
            <person name="Spatafora J.W."/>
            <person name="Barlow D."/>
            <person name="Biffinger J."/>
            <person name="Kelley-Loughnane N."/>
            <person name="Varaljay V.A."/>
            <person name="Crookes-Goodson W.J."/>
        </authorList>
    </citation>
    <scope>NUCLEOTIDE SEQUENCE</scope>
    <source>
        <strain evidence="10">5307AH</strain>
    </source>
</reference>
<dbReference type="AlphaFoldDB" id="A0AAD9FMR6"/>
<keyword evidence="7" id="KW-0788">Thiol protease</keyword>
<evidence type="ECO:0000256" key="7">
    <source>
        <dbReference type="ARBA" id="ARBA00022807"/>
    </source>
</evidence>
<evidence type="ECO:0000256" key="8">
    <source>
        <dbReference type="SAM" id="MobiDB-lite"/>
    </source>
</evidence>
<keyword evidence="6" id="KW-0378">Hydrolase</keyword>
<feature type="compositionally biased region" description="Basic residues" evidence="8">
    <location>
        <begin position="577"/>
        <end position="591"/>
    </location>
</feature>
<comment type="catalytic activity">
    <reaction evidence="1">
        <text>Thiol-dependent hydrolysis of ester, thioester, amide, peptide and isopeptide bonds formed by the C-terminal Gly of ubiquitin (a 76-residue protein attached to proteins as an intracellular targeting signal).</text>
        <dbReference type="EC" id="3.4.19.12"/>
    </reaction>
</comment>
<evidence type="ECO:0000256" key="4">
    <source>
        <dbReference type="ARBA" id="ARBA00022670"/>
    </source>
</evidence>
<dbReference type="PROSITE" id="PS50235">
    <property type="entry name" value="USP_3"/>
    <property type="match status" value="1"/>
</dbReference>
<accession>A0AAD9FMR6</accession>
<dbReference type="InterPro" id="IPR018200">
    <property type="entry name" value="USP_CS"/>
</dbReference>
<comment type="similarity">
    <text evidence="2">Belongs to the peptidase C19 family.</text>
</comment>
<evidence type="ECO:0000256" key="3">
    <source>
        <dbReference type="ARBA" id="ARBA00012759"/>
    </source>
</evidence>
<dbReference type="EMBL" id="JAODAN010000011">
    <property type="protein sequence ID" value="KAK1921251.1"/>
    <property type="molecule type" value="Genomic_DNA"/>
</dbReference>
<name>A0AAD9FMR6_PAPLA</name>
<dbReference type="GO" id="GO:0006508">
    <property type="term" value="P:proteolysis"/>
    <property type="evidence" value="ECO:0007669"/>
    <property type="project" value="UniProtKB-KW"/>
</dbReference>
<dbReference type="GO" id="GO:0005634">
    <property type="term" value="C:nucleus"/>
    <property type="evidence" value="ECO:0007669"/>
    <property type="project" value="TreeGrafter"/>
</dbReference>
<dbReference type="InterPro" id="IPR001394">
    <property type="entry name" value="Peptidase_C19_UCH"/>
</dbReference>
<organism evidence="10 11">
    <name type="scientific">Papiliotrema laurentii</name>
    <name type="common">Cryptococcus laurentii</name>
    <dbReference type="NCBI Taxonomy" id="5418"/>
    <lineage>
        <taxon>Eukaryota</taxon>
        <taxon>Fungi</taxon>
        <taxon>Dikarya</taxon>
        <taxon>Basidiomycota</taxon>
        <taxon>Agaricomycotina</taxon>
        <taxon>Tremellomycetes</taxon>
        <taxon>Tremellales</taxon>
        <taxon>Rhynchogastremaceae</taxon>
        <taxon>Papiliotrema</taxon>
    </lineage>
</organism>
<protein>
    <recommendedName>
        <fullName evidence="3">ubiquitinyl hydrolase 1</fullName>
        <ecNumber evidence="3">3.4.19.12</ecNumber>
    </recommendedName>
</protein>
<dbReference type="GO" id="GO:0016579">
    <property type="term" value="P:protein deubiquitination"/>
    <property type="evidence" value="ECO:0007669"/>
    <property type="project" value="InterPro"/>
</dbReference>
<dbReference type="PROSITE" id="PS00973">
    <property type="entry name" value="USP_2"/>
    <property type="match status" value="1"/>
</dbReference>
<proteinExistence type="inferred from homology"/>
<feature type="domain" description="USP" evidence="9">
    <location>
        <begin position="135"/>
        <end position="445"/>
    </location>
</feature>
<evidence type="ECO:0000313" key="10">
    <source>
        <dbReference type="EMBL" id="KAK1921251.1"/>
    </source>
</evidence>
<dbReference type="PANTHER" id="PTHR24006:SF758">
    <property type="entry name" value="UBIQUITIN CARBOXYL-TERMINAL HYDROLASE 36"/>
    <property type="match status" value="1"/>
</dbReference>
<keyword evidence="11" id="KW-1185">Reference proteome</keyword>
<dbReference type="EC" id="3.4.19.12" evidence="3"/>
<dbReference type="InterPro" id="IPR038765">
    <property type="entry name" value="Papain-like_cys_pep_sf"/>
</dbReference>
<dbReference type="InterPro" id="IPR050164">
    <property type="entry name" value="Peptidase_C19"/>
</dbReference>
<dbReference type="Pfam" id="PF00443">
    <property type="entry name" value="UCH"/>
    <property type="match status" value="1"/>
</dbReference>
<evidence type="ECO:0000256" key="1">
    <source>
        <dbReference type="ARBA" id="ARBA00000707"/>
    </source>
</evidence>
<evidence type="ECO:0000313" key="11">
    <source>
        <dbReference type="Proteomes" id="UP001182556"/>
    </source>
</evidence>
<dbReference type="Gene3D" id="3.90.70.10">
    <property type="entry name" value="Cysteine proteinases"/>
    <property type="match status" value="1"/>
</dbReference>
<evidence type="ECO:0000259" key="9">
    <source>
        <dbReference type="PROSITE" id="PS50235"/>
    </source>
</evidence>
<dbReference type="InterPro" id="IPR028889">
    <property type="entry name" value="USP"/>
</dbReference>
<keyword evidence="4" id="KW-0645">Protease</keyword>
<evidence type="ECO:0000256" key="5">
    <source>
        <dbReference type="ARBA" id="ARBA00022786"/>
    </source>
</evidence>
<dbReference type="Proteomes" id="UP001182556">
    <property type="component" value="Unassembled WGS sequence"/>
</dbReference>
<dbReference type="GO" id="GO:0005829">
    <property type="term" value="C:cytosol"/>
    <property type="evidence" value="ECO:0007669"/>
    <property type="project" value="TreeGrafter"/>
</dbReference>
<gene>
    <name evidence="10" type="ORF">DB88DRAFT_500140</name>
</gene>
<dbReference type="GO" id="GO:0004843">
    <property type="term" value="F:cysteine-type deubiquitinase activity"/>
    <property type="evidence" value="ECO:0007669"/>
    <property type="project" value="UniProtKB-EC"/>
</dbReference>
<feature type="region of interest" description="Disordered" evidence="8">
    <location>
        <begin position="47"/>
        <end position="115"/>
    </location>
</feature>
<sequence>MTLLLHPRPQAGSSSLLSGMLESPLEFGPPLHRSAVVATRGAREVIMGPRSPLRRPITVNGTPSRLPNGHLGEPNGNVPSNAGSNPIEPSSSRTSVGTPTSTPTRKGKEPATAAHLPAVDLSWPTRIAQTQKSGAGLYNPSMACYANATLQVMLHTPPVLARAMSHKAEDCAQSKKGYCMLCAVASLTRKHWSHKHYSPSEVHNNLPKIRKGFSKHRQEDTHEFFRFVTDGLQASALAHLPKNVPEKVKQDTWVYQTWGGQVRSRVVCSKCQKPSDTFDSFLDLSLDVNKGSRPKLLSMLQGFVKEDRLEGENKYNCENCKSKANAIKFFRIAKAPPVLTLHLKRFNINYEYGRARAQKFNQLIDYPELIDIAPYMIDGNQTGTKYRLFGVTCHRGSELRFGHYTSYIRGPDGRWTHADDEDMTTVSAQTALGDKTAYVLSYIRVDDGEFAAASKRVAGEPQKRKREDESTSDRPFKRETAPSSAEQPPNGWHSELPRDAADMLSTSPPSVEPTGSPRQPQYGFKPKTIDQSSFYGSKGGDRDRSARSLKKELKKAKRLKLAKAAGAPMPFAQGQKPGKRGKGMIKKMQRR</sequence>
<comment type="caution">
    <text evidence="10">The sequence shown here is derived from an EMBL/GenBank/DDBJ whole genome shotgun (WGS) entry which is preliminary data.</text>
</comment>
<evidence type="ECO:0000256" key="2">
    <source>
        <dbReference type="ARBA" id="ARBA00009085"/>
    </source>
</evidence>
<keyword evidence="5" id="KW-0833">Ubl conjugation pathway</keyword>
<feature type="region of interest" description="Disordered" evidence="8">
    <location>
        <begin position="560"/>
        <end position="591"/>
    </location>
</feature>
<dbReference type="PANTHER" id="PTHR24006">
    <property type="entry name" value="UBIQUITIN CARBOXYL-TERMINAL HYDROLASE"/>
    <property type="match status" value="1"/>
</dbReference>